<dbReference type="EMBL" id="JAODUO010001641">
    <property type="protein sequence ID" value="KAK2160513.1"/>
    <property type="molecule type" value="Genomic_DNA"/>
</dbReference>
<proteinExistence type="predicted"/>
<reference evidence="1" key="1">
    <citation type="journal article" date="2023" name="Mol. Biol. Evol.">
        <title>Third-Generation Sequencing Reveals the Adaptive Role of the Epigenome in Three Deep-Sea Polychaetes.</title>
        <authorList>
            <person name="Perez M."/>
            <person name="Aroh O."/>
            <person name="Sun Y."/>
            <person name="Lan Y."/>
            <person name="Juniper S.K."/>
            <person name="Young C.R."/>
            <person name="Angers B."/>
            <person name="Qian P.Y."/>
        </authorList>
    </citation>
    <scope>NUCLEOTIDE SEQUENCE</scope>
    <source>
        <strain evidence="1">R07B-5</strain>
    </source>
</reference>
<keyword evidence="2" id="KW-1185">Reference proteome</keyword>
<name>A0AAD9JXX7_RIDPI</name>
<evidence type="ECO:0000313" key="1">
    <source>
        <dbReference type="EMBL" id="KAK2160513.1"/>
    </source>
</evidence>
<dbReference type="Proteomes" id="UP001209878">
    <property type="component" value="Unassembled WGS sequence"/>
</dbReference>
<accession>A0AAD9JXX7</accession>
<organism evidence="1 2">
    <name type="scientific">Ridgeia piscesae</name>
    <name type="common">Tubeworm</name>
    <dbReference type="NCBI Taxonomy" id="27915"/>
    <lineage>
        <taxon>Eukaryota</taxon>
        <taxon>Metazoa</taxon>
        <taxon>Spiralia</taxon>
        <taxon>Lophotrochozoa</taxon>
        <taxon>Annelida</taxon>
        <taxon>Polychaeta</taxon>
        <taxon>Sedentaria</taxon>
        <taxon>Canalipalpata</taxon>
        <taxon>Sabellida</taxon>
        <taxon>Siboglinidae</taxon>
        <taxon>Ridgeia</taxon>
    </lineage>
</organism>
<sequence>MTTGLMKSSLTSNKLYRKCVSKPKTHPAHIRYVKYRNIYNKLKQIAKTTYYANQLNTFKNDSKTTWNLLKNMIGKNNDKSGIPLPFQT</sequence>
<gene>
    <name evidence="1" type="ORF">NP493_1640g00003</name>
</gene>
<comment type="caution">
    <text evidence="1">The sequence shown here is derived from an EMBL/GenBank/DDBJ whole genome shotgun (WGS) entry which is preliminary data.</text>
</comment>
<protein>
    <submittedName>
        <fullName evidence="1">Uncharacterized protein</fullName>
    </submittedName>
</protein>
<evidence type="ECO:0000313" key="2">
    <source>
        <dbReference type="Proteomes" id="UP001209878"/>
    </source>
</evidence>
<dbReference type="AlphaFoldDB" id="A0AAD9JXX7"/>